<feature type="compositionally biased region" description="Polar residues" evidence="1">
    <location>
        <begin position="27"/>
        <end position="64"/>
    </location>
</feature>
<evidence type="ECO:0000313" key="3">
    <source>
        <dbReference type="EMBL" id="MBX4335206.1"/>
    </source>
</evidence>
<comment type="caution">
    <text evidence="3">The sequence shown here is derived from an EMBL/GenBank/DDBJ whole genome shotgun (WGS) entry which is preliminary data.</text>
</comment>
<reference evidence="3 4" key="1">
    <citation type="submission" date="2021-08" db="EMBL/GenBank/DDBJ databases">
        <title>Bartonella raoulti 094 sp. nov.</title>
        <authorList>
            <person name="Zgheib R."/>
            <person name="Hammoud A."/>
        </authorList>
    </citation>
    <scope>NUCLEOTIDE SEQUENCE [LARGE SCALE GENOMIC DNA]</scope>
    <source>
        <strain evidence="3 4">094</strain>
    </source>
</reference>
<evidence type="ECO:0000259" key="2">
    <source>
        <dbReference type="PROSITE" id="PS51208"/>
    </source>
</evidence>
<dbReference type="PROSITE" id="PS51208">
    <property type="entry name" value="AUTOTRANSPORTER"/>
    <property type="match status" value="1"/>
</dbReference>
<dbReference type="Gene3D" id="2.160.20.20">
    <property type="match status" value="1"/>
</dbReference>
<feature type="region of interest" description="Disordered" evidence="1">
    <location>
        <begin position="1"/>
        <end position="202"/>
    </location>
</feature>
<feature type="domain" description="Autotransporter" evidence="2">
    <location>
        <begin position="706"/>
        <end position="984"/>
    </location>
</feature>
<dbReference type="Gene3D" id="2.40.128.130">
    <property type="entry name" value="Autotransporter beta-domain"/>
    <property type="match status" value="1"/>
</dbReference>
<protein>
    <submittedName>
        <fullName evidence="3">Autotransporter outer membrane beta-barrel domain-containing protein</fullName>
    </submittedName>
</protein>
<feature type="compositionally biased region" description="Polar residues" evidence="1">
    <location>
        <begin position="154"/>
        <end position="185"/>
    </location>
</feature>
<evidence type="ECO:0000256" key="1">
    <source>
        <dbReference type="SAM" id="MobiDB-lite"/>
    </source>
</evidence>
<dbReference type="EMBL" id="JAIFRO010000001">
    <property type="protein sequence ID" value="MBX4335206.1"/>
    <property type="molecule type" value="Genomic_DNA"/>
</dbReference>
<dbReference type="InterPro" id="IPR006315">
    <property type="entry name" value="OM_autotransptr_brl_dom"/>
</dbReference>
<organism evidence="3 4">
    <name type="scientific">Bartonella raoultii</name>
    <dbReference type="NCBI Taxonomy" id="1457020"/>
    <lineage>
        <taxon>Bacteria</taxon>
        <taxon>Pseudomonadati</taxon>
        <taxon>Pseudomonadota</taxon>
        <taxon>Alphaproteobacteria</taxon>
        <taxon>Hyphomicrobiales</taxon>
        <taxon>Bartonellaceae</taxon>
        <taxon>Bartonella</taxon>
    </lineage>
</organism>
<name>A0ABS7I3F5_9HYPH</name>
<dbReference type="Proteomes" id="UP000746918">
    <property type="component" value="Unassembled WGS sequence"/>
</dbReference>
<evidence type="ECO:0000313" key="4">
    <source>
        <dbReference type="Proteomes" id="UP000746918"/>
    </source>
</evidence>
<sequence length="984" mass="106806">MPSHPPASQLPPKKSENPVEPSKRNQKTPPQNTAGKPIQSKTNSEATKIPITESSSPDSPTQGMPSHPPASQLPPKKSENPVEPSKRDQKTPPQNTAEKPIQSKTNSEATKIPITESSSPDSPTQGMPSHPPASQLPPKKSENPVEPSKRDQKTPPQNTAEKPIQSKTNSESTKNPITESSSPDAPTQRMPSHSSTSIHPPSAKLEIPIKLVPKVQAEWEKPILSESKALENPVQIAEPSTNISIKNGTTLTQQNAKIYDRYFAVHVQGENSVLTLKGGTVTSGFVGLSASGGGRIDATAITATAVSVGLVSTNSTIILKDSTVNVTGGYDAYGIFFYDLPHPSERRHARSAERSIATLQEQKISNSVILENTKVSVEQGIGVGATIANGEIILKSSEIYAALLSSNGDNKSSYTNTLTLTADHSLLKGGARTLGESKTVFTLQNGTKWLLTPHKNFMNNESDILEHEQFNVDKKLSSQLSKLSLTESTILFAPPTQRDYQTLFVGFNPQTDDTSQATTVYSAEGDARIYLNTQWSPSSPVAKQETDRLVINGNVSGTTMLHIHLVESEKSRTNHHSVWTQQMHSLPLSTHGVSVVQVSGNANENSFALAGGYMTIGHEPYKYVLKAYGPGKSHENQNLFGQNGNNFWDFRLQNDYLDSDKKIRALLPQVANYLVMPNALFSSGLADINNQNTLLDNMRIKVFGAEKKKENSIFFSSYGEKITLSSNHDPLHYGYGADVNYGAVQMGTILAALEGTEMNTYLGLLGTYGKIAFTPKGMKDSEKTTLNKWSLTAYSGIQHNNGLYINTFLSYGILKGNVTTKLIGNAATLDDTKTLSVSTTMGKQLETGVKDLTFEPQVQFVYQNLMFDIISDANNLEVDMGNPRQWLVRIGGRLTQTLMDSPANNTFSFYGKVNVLKAFGDGGTIQIADPFSLDPIGSSLEGGLGINAQFSQKIALHGDVSYRQKLQKAGVSGTHISGGIHYRF</sequence>
<keyword evidence="4" id="KW-1185">Reference proteome</keyword>
<feature type="compositionally biased region" description="Polar residues" evidence="1">
    <location>
        <begin position="91"/>
        <end position="127"/>
    </location>
</feature>
<feature type="compositionally biased region" description="Basic and acidic residues" evidence="1">
    <location>
        <begin position="76"/>
        <end position="90"/>
    </location>
</feature>
<dbReference type="InterPro" id="IPR011050">
    <property type="entry name" value="Pectin_lyase_fold/virulence"/>
</dbReference>
<feature type="compositionally biased region" description="Low complexity" evidence="1">
    <location>
        <begin position="191"/>
        <end position="202"/>
    </location>
</feature>
<dbReference type="SUPFAM" id="SSF103515">
    <property type="entry name" value="Autotransporter"/>
    <property type="match status" value="1"/>
</dbReference>
<proteinExistence type="predicted"/>
<feature type="compositionally biased region" description="Basic and acidic residues" evidence="1">
    <location>
        <begin position="13"/>
        <end position="23"/>
    </location>
</feature>
<feature type="compositionally biased region" description="Basic and acidic residues" evidence="1">
    <location>
        <begin position="139"/>
        <end position="153"/>
    </location>
</feature>
<dbReference type="Pfam" id="PF03797">
    <property type="entry name" value="Autotransporter"/>
    <property type="match status" value="1"/>
</dbReference>
<dbReference type="SMART" id="SM00869">
    <property type="entry name" value="Autotransporter"/>
    <property type="match status" value="1"/>
</dbReference>
<dbReference type="InterPro" id="IPR005546">
    <property type="entry name" value="Autotransporte_beta"/>
</dbReference>
<accession>A0ABS7I3F5</accession>
<gene>
    <name evidence="3" type="ORF">K3248_01060</name>
</gene>
<dbReference type="InterPro" id="IPR036709">
    <property type="entry name" value="Autotransporte_beta_dom_sf"/>
</dbReference>
<dbReference type="NCBIfam" id="TIGR01414">
    <property type="entry name" value="autotrans_barl"/>
    <property type="match status" value="1"/>
</dbReference>
<dbReference type="InterPro" id="IPR012332">
    <property type="entry name" value="Autotransporter_pectin_lyase_C"/>
</dbReference>
<dbReference type="SUPFAM" id="SSF51126">
    <property type="entry name" value="Pectin lyase-like"/>
    <property type="match status" value="1"/>
</dbReference>